<evidence type="ECO:0000259" key="5">
    <source>
        <dbReference type="Pfam" id="PF13354"/>
    </source>
</evidence>
<dbReference type="PROSITE" id="PS51318">
    <property type="entry name" value="TAT"/>
    <property type="match status" value="1"/>
</dbReference>
<comment type="similarity">
    <text evidence="2">Belongs to the class-A beta-lactamase family.</text>
</comment>
<keyword evidence="7" id="KW-1185">Reference proteome</keyword>
<dbReference type="InterPro" id="IPR006311">
    <property type="entry name" value="TAT_signal"/>
</dbReference>
<feature type="domain" description="Beta-lactamase class A catalytic" evidence="5">
    <location>
        <begin position="52"/>
        <end position="268"/>
    </location>
</feature>
<dbReference type="InterPro" id="IPR012338">
    <property type="entry name" value="Beta-lactam/transpept-like"/>
</dbReference>
<dbReference type="AlphaFoldDB" id="A0A7W4K490"/>
<dbReference type="SUPFAM" id="SSF56601">
    <property type="entry name" value="beta-lactamase/transpeptidase-like"/>
    <property type="match status" value="1"/>
</dbReference>
<comment type="catalytic activity">
    <reaction evidence="1">
        <text>a beta-lactam + H2O = a substituted beta-amino acid</text>
        <dbReference type="Rhea" id="RHEA:20401"/>
        <dbReference type="ChEBI" id="CHEBI:15377"/>
        <dbReference type="ChEBI" id="CHEBI:35627"/>
        <dbReference type="ChEBI" id="CHEBI:140347"/>
        <dbReference type="EC" id="3.5.2.6"/>
    </reaction>
</comment>
<dbReference type="EC" id="3.5.2.6" evidence="3"/>
<evidence type="ECO:0000256" key="1">
    <source>
        <dbReference type="ARBA" id="ARBA00001526"/>
    </source>
</evidence>
<gene>
    <name evidence="6" type="primary">bla</name>
    <name evidence="6" type="ORF">HLH28_00045</name>
</gene>
<dbReference type="Pfam" id="PF13354">
    <property type="entry name" value="Beta-lactamase2"/>
    <property type="match status" value="1"/>
</dbReference>
<evidence type="ECO:0000313" key="6">
    <source>
        <dbReference type="EMBL" id="MBB2199983.1"/>
    </source>
</evidence>
<dbReference type="InterPro" id="IPR000871">
    <property type="entry name" value="Beta-lactam_class-A"/>
</dbReference>
<organism evidence="6 7">
    <name type="scientific">Gluconacetobacter tumulisoli</name>
    <dbReference type="NCBI Taxonomy" id="1286189"/>
    <lineage>
        <taxon>Bacteria</taxon>
        <taxon>Pseudomonadati</taxon>
        <taxon>Pseudomonadota</taxon>
        <taxon>Alphaproteobacteria</taxon>
        <taxon>Acetobacterales</taxon>
        <taxon>Acetobacteraceae</taxon>
        <taxon>Gluconacetobacter</taxon>
    </lineage>
</organism>
<evidence type="ECO:0000256" key="3">
    <source>
        <dbReference type="ARBA" id="ARBA00012865"/>
    </source>
</evidence>
<dbReference type="InterPro" id="IPR045155">
    <property type="entry name" value="Beta-lactam_cat"/>
</dbReference>
<dbReference type="NCBIfam" id="NF033103">
    <property type="entry name" value="bla_class_A"/>
    <property type="match status" value="1"/>
</dbReference>
<dbReference type="Proteomes" id="UP000578030">
    <property type="component" value="Unassembled WGS sequence"/>
</dbReference>
<accession>A0A7W4K490</accession>
<sequence>MRTPPDRRGVLRAALAIPFVGGGVSWPGRSRAAASAGDRLAALEREAGGRLGVAALNTADGKEVAYRADARFAFCSTFKLLAVSAVLKRSATDGGLLGRRIAYARDEVAAYSPVTAAHVGTGLTVSDLCAAALRHSDNTAANLIVRLLGGPAAVTAFARAIGDDRFRLDRWETALNTAVPGEPRDTTTPAAMMRDMRRLALGDGLDASARATLVGWMRGNTTGDRRIRAGVPAGWSVADKTGSGDYGTTNDIGVAWPPGRPPVVMVIYFTQARKAAPWRDDVVASAARIVAGTFG</sequence>
<protein>
    <recommendedName>
        <fullName evidence="3">beta-lactamase</fullName>
        <ecNumber evidence="3">3.5.2.6</ecNumber>
    </recommendedName>
    <alternativeName>
        <fullName evidence="4">Penicillinase</fullName>
    </alternativeName>
</protein>
<proteinExistence type="inferred from homology"/>
<evidence type="ECO:0000256" key="4">
    <source>
        <dbReference type="ARBA" id="ARBA00030171"/>
    </source>
</evidence>
<dbReference type="EMBL" id="JABEQM010000001">
    <property type="protein sequence ID" value="MBB2199983.1"/>
    <property type="molecule type" value="Genomic_DNA"/>
</dbReference>
<dbReference type="Gene3D" id="3.40.710.10">
    <property type="entry name" value="DD-peptidase/beta-lactamase superfamily"/>
    <property type="match status" value="1"/>
</dbReference>
<comment type="caution">
    <text evidence="6">The sequence shown here is derived from an EMBL/GenBank/DDBJ whole genome shotgun (WGS) entry which is preliminary data.</text>
</comment>
<dbReference type="GO" id="GO:0030655">
    <property type="term" value="P:beta-lactam antibiotic catabolic process"/>
    <property type="evidence" value="ECO:0007669"/>
    <property type="project" value="InterPro"/>
</dbReference>
<dbReference type="GO" id="GO:0046677">
    <property type="term" value="P:response to antibiotic"/>
    <property type="evidence" value="ECO:0007669"/>
    <property type="project" value="InterPro"/>
</dbReference>
<evidence type="ECO:0000313" key="7">
    <source>
        <dbReference type="Proteomes" id="UP000578030"/>
    </source>
</evidence>
<dbReference type="GO" id="GO:0008800">
    <property type="term" value="F:beta-lactamase activity"/>
    <property type="evidence" value="ECO:0007669"/>
    <property type="project" value="UniProtKB-EC"/>
</dbReference>
<name>A0A7W4K490_9PROT</name>
<dbReference type="PANTHER" id="PTHR35333:SF3">
    <property type="entry name" value="BETA-LACTAMASE-TYPE TRANSPEPTIDASE FOLD CONTAINING PROTEIN"/>
    <property type="match status" value="1"/>
</dbReference>
<reference evidence="6 7" key="1">
    <citation type="submission" date="2020-04" db="EMBL/GenBank/DDBJ databases">
        <title>Description of novel Gluconacetobacter.</title>
        <authorList>
            <person name="Sombolestani A."/>
        </authorList>
    </citation>
    <scope>NUCLEOTIDE SEQUENCE [LARGE SCALE GENOMIC DNA]</scope>
    <source>
        <strain evidence="6 7">LMG 27802</strain>
    </source>
</reference>
<dbReference type="PANTHER" id="PTHR35333">
    <property type="entry name" value="BETA-LACTAMASE"/>
    <property type="match status" value="1"/>
</dbReference>
<dbReference type="PRINTS" id="PR00118">
    <property type="entry name" value="BLACTAMASEA"/>
</dbReference>
<dbReference type="RefSeq" id="WP_182952943.1">
    <property type="nucleotide sequence ID" value="NZ_JABEQM010000001.1"/>
</dbReference>
<evidence type="ECO:0000256" key="2">
    <source>
        <dbReference type="ARBA" id="ARBA00009009"/>
    </source>
</evidence>